<evidence type="ECO:0000256" key="2">
    <source>
        <dbReference type="ARBA" id="ARBA00022692"/>
    </source>
</evidence>
<feature type="transmembrane region" description="Helical" evidence="5">
    <location>
        <begin position="95"/>
        <end position="114"/>
    </location>
</feature>
<dbReference type="Pfam" id="PF02535">
    <property type="entry name" value="Zip"/>
    <property type="match status" value="1"/>
</dbReference>
<evidence type="ECO:0000313" key="6">
    <source>
        <dbReference type="EMBL" id="GCD76859.1"/>
    </source>
</evidence>
<gene>
    <name evidence="6" type="ORF">JCM31826_03410</name>
</gene>
<evidence type="ECO:0000313" key="7">
    <source>
        <dbReference type="Proteomes" id="UP000286715"/>
    </source>
</evidence>
<keyword evidence="2 5" id="KW-0812">Transmembrane</keyword>
<evidence type="ECO:0000256" key="5">
    <source>
        <dbReference type="SAM" id="Phobius"/>
    </source>
</evidence>
<feature type="transmembrane region" description="Helical" evidence="5">
    <location>
        <begin position="126"/>
        <end position="146"/>
    </location>
</feature>
<dbReference type="AlphaFoldDB" id="A0A401XIL7"/>
<comment type="subcellular location">
    <subcellularLocation>
        <location evidence="1">Membrane</location>
        <topology evidence="1">Multi-pass membrane protein</topology>
    </subcellularLocation>
</comment>
<feature type="transmembrane region" description="Helical" evidence="5">
    <location>
        <begin position="152"/>
        <end position="173"/>
    </location>
</feature>
<dbReference type="Proteomes" id="UP000286715">
    <property type="component" value="Unassembled WGS sequence"/>
</dbReference>
<keyword evidence="4 5" id="KW-0472">Membrane</keyword>
<feature type="transmembrane region" description="Helical" evidence="5">
    <location>
        <begin position="185"/>
        <end position="203"/>
    </location>
</feature>
<reference evidence="6 7" key="1">
    <citation type="submission" date="2018-11" db="EMBL/GenBank/DDBJ databases">
        <title>Schleiferia aggregans sp. nov., a moderately thermophilic heterotrophic bacterium isolated from microbial mats at a terrestrial hot spring.</title>
        <authorList>
            <person name="Iino T."/>
            <person name="Ohkuma M."/>
            <person name="Haruta S."/>
        </authorList>
    </citation>
    <scope>NUCLEOTIDE SEQUENCE [LARGE SCALE GENOMIC DNA]</scope>
    <source>
        <strain evidence="6 7">LA</strain>
    </source>
</reference>
<keyword evidence="3 5" id="KW-1133">Transmembrane helix</keyword>
<keyword evidence="7" id="KW-1185">Reference proteome</keyword>
<dbReference type="GO" id="GO:0016020">
    <property type="term" value="C:membrane"/>
    <property type="evidence" value="ECO:0007669"/>
    <property type="project" value="UniProtKB-SubCell"/>
</dbReference>
<evidence type="ECO:0000256" key="3">
    <source>
        <dbReference type="ARBA" id="ARBA00022989"/>
    </source>
</evidence>
<proteinExistence type="predicted"/>
<evidence type="ECO:0008006" key="8">
    <source>
        <dbReference type="Google" id="ProtNLM"/>
    </source>
</evidence>
<feature type="transmembrane region" description="Helical" evidence="5">
    <location>
        <begin position="28"/>
        <end position="47"/>
    </location>
</feature>
<sequence>MAFSGSFILAITALHILPDIYDRSGHNHIVGLFIMLGILLQIVLEFFTQGIEHGHHHHHDNVLSLSKGAVVGLYLHSILESLPLGVQWILDEGNLLFWGVVFHHLPIGIILYMILKSKGLKRNKILFYLALFAMSSPAGALAGYFIPAFQKIFVYLLAIVAGIFMHISTTIIFESSHDHRFNMMKLVTIVLASSLAFGMVEFLH</sequence>
<evidence type="ECO:0000256" key="1">
    <source>
        <dbReference type="ARBA" id="ARBA00004141"/>
    </source>
</evidence>
<accession>A0A401XIL7</accession>
<dbReference type="InterPro" id="IPR003689">
    <property type="entry name" value="ZIP"/>
</dbReference>
<name>A0A401XIL7_9FLAO</name>
<dbReference type="GO" id="GO:0005385">
    <property type="term" value="F:zinc ion transmembrane transporter activity"/>
    <property type="evidence" value="ECO:0007669"/>
    <property type="project" value="TreeGrafter"/>
</dbReference>
<dbReference type="PANTHER" id="PTHR11040:SF44">
    <property type="entry name" value="PROTEIN ZNTC-RELATED"/>
    <property type="match status" value="1"/>
</dbReference>
<organism evidence="6 7">
    <name type="scientific">Thermaurantimonas aggregans</name>
    <dbReference type="NCBI Taxonomy" id="2173829"/>
    <lineage>
        <taxon>Bacteria</taxon>
        <taxon>Pseudomonadati</taxon>
        <taxon>Bacteroidota</taxon>
        <taxon>Flavobacteriia</taxon>
        <taxon>Flavobacteriales</taxon>
        <taxon>Schleiferiaceae</taxon>
        <taxon>Thermaurantimonas</taxon>
    </lineage>
</organism>
<dbReference type="EMBL" id="BHZE01000002">
    <property type="protein sequence ID" value="GCD76859.1"/>
    <property type="molecule type" value="Genomic_DNA"/>
</dbReference>
<evidence type="ECO:0000256" key="4">
    <source>
        <dbReference type="ARBA" id="ARBA00023136"/>
    </source>
</evidence>
<protein>
    <recommendedName>
        <fullName evidence="8">ZIP family metal transporter</fullName>
    </recommendedName>
</protein>
<comment type="caution">
    <text evidence="6">The sequence shown here is derived from an EMBL/GenBank/DDBJ whole genome shotgun (WGS) entry which is preliminary data.</text>
</comment>
<dbReference type="PANTHER" id="PTHR11040">
    <property type="entry name" value="ZINC/IRON TRANSPORTER"/>
    <property type="match status" value="1"/>
</dbReference>